<dbReference type="EMBL" id="CP000743">
    <property type="protein sequence ID" value="ABR56471.1"/>
    <property type="molecule type" value="Genomic_DNA"/>
</dbReference>
<dbReference type="GeneID" id="5326693"/>
<keyword evidence="2" id="KW-1185">Reference proteome</keyword>
<gene>
    <name evidence="1" type="ordered locus">Maeo_0890</name>
</gene>
<dbReference type="KEGG" id="mae:Maeo_0890"/>
<dbReference type="HOGENOM" id="CLU_878813_0_0_2"/>
<evidence type="ECO:0000313" key="1">
    <source>
        <dbReference type="EMBL" id="ABR56471.1"/>
    </source>
</evidence>
<proteinExistence type="predicted"/>
<dbReference type="STRING" id="419665.Maeo_0890"/>
<reference evidence="1" key="1">
    <citation type="submission" date="2007-06" db="EMBL/GenBank/DDBJ databases">
        <title>Complete sequence of Methanococcus aeolicus Nankai-3.</title>
        <authorList>
            <consortium name="US DOE Joint Genome Institute"/>
            <person name="Copeland A."/>
            <person name="Lucas S."/>
            <person name="Lapidus A."/>
            <person name="Barry K."/>
            <person name="Glavina del Rio T."/>
            <person name="Dalin E."/>
            <person name="Tice H."/>
            <person name="Pitluck S."/>
            <person name="Chain P."/>
            <person name="Malfatti S."/>
            <person name="Shin M."/>
            <person name="Vergez L."/>
            <person name="Schmutz J."/>
            <person name="Larimer F."/>
            <person name="Land M."/>
            <person name="Hauser L."/>
            <person name="Kyrpides N."/>
            <person name="Lykidis A."/>
            <person name="Sieprawska-Lupa M."/>
            <person name="Whitman W.B."/>
            <person name="Richardson P."/>
        </authorList>
    </citation>
    <scope>NUCLEOTIDE SEQUENCE [LARGE SCALE GENOMIC DNA]</scope>
    <source>
        <strain evidence="1">Nankai-3</strain>
    </source>
</reference>
<dbReference type="Proteomes" id="UP000001106">
    <property type="component" value="Chromosome"/>
</dbReference>
<dbReference type="AlphaFoldDB" id="A6UVE9"/>
<protein>
    <submittedName>
        <fullName evidence="1">Uncharacterized protein</fullName>
    </submittedName>
</protein>
<accession>A6UVE9</accession>
<organism evidence="1 2">
    <name type="scientific">Methanococcus aeolicus (strain ATCC BAA-1280 / DSM 17508 / OCM 812 / Nankai-3)</name>
    <dbReference type="NCBI Taxonomy" id="419665"/>
    <lineage>
        <taxon>Archaea</taxon>
        <taxon>Methanobacteriati</taxon>
        <taxon>Methanobacteriota</taxon>
        <taxon>Methanomada group</taxon>
        <taxon>Methanococci</taxon>
        <taxon>Methanococcales</taxon>
        <taxon>Methanococcaceae</taxon>
        <taxon>Methanococcus</taxon>
    </lineage>
</organism>
<dbReference type="OrthoDB" id="60318at2157"/>
<evidence type="ECO:0000313" key="2">
    <source>
        <dbReference type="Proteomes" id="UP000001106"/>
    </source>
</evidence>
<dbReference type="eggNOG" id="arCOG05048">
    <property type="taxonomic scope" value="Archaea"/>
</dbReference>
<sequence length="316" mass="35211">MKKLFFIFFSVFLILSSLSTIYAWDDCPYGITDSSCTFPGECGKYIDTNNNGICDHSEPAPTMSGAPSNIPPTLTTSEGVMSEDVIDKYVPTPSSELKNYTLKQVCEEYNISQDCLINSLKLKINEVINSENTLTGDIQITEEIIDKYINISGSGLKSYTIKQICEMYNINPEDLKRNLGVSVDDDTTFDIIKKTYGISPSKSKEAILKCLIDKGTVVLNNSEVQNSIYKNNELKEKLINELSENTTLGEIKEVYGLSPTDLKEAIINCMIDEGIVSINSTNVSANSDNLNTSESIIDKIIRFLLTEINLRNLFNF</sequence>
<dbReference type="RefSeq" id="WP_011973603.1">
    <property type="nucleotide sequence ID" value="NC_009635.1"/>
</dbReference>
<name>A6UVE9_META3</name>